<keyword evidence="1" id="KW-0472">Membrane</keyword>
<organism evidence="2 3">
    <name type="scientific">Trinickia dabaoshanensis</name>
    <dbReference type="NCBI Taxonomy" id="564714"/>
    <lineage>
        <taxon>Bacteria</taxon>
        <taxon>Pseudomonadati</taxon>
        <taxon>Pseudomonadota</taxon>
        <taxon>Betaproteobacteria</taxon>
        <taxon>Burkholderiales</taxon>
        <taxon>Burkholderiaceae</taxon>
        <taxon>Trinickia</taxon>
    </lineage>
</organism>
<protein>
    <submittedName>
        <fullName evidence="2">Uncharacterized protein</fullName>
    </submittedName>
</protein>
<dbReference type="RefSeq" id="WP_102648619.1">
    <property type="nucleotide sequence ID" value="NZ_PNYA01000033.1"/>
</dbReference>
<keyword evidence="1" id="KW-0812">Transmembrane</keyword>
<evidence type="ECO:0000313" key="3">
    <source>
        <dbReference type="Proteomes" id="UP000235616"/>
    </source>
</evidence>
<dbReference type="AlphaFoldDB" id="A0A2N7VDR0"/>
<evidence type="ECO:0000313" key="2">
    <source>
        <dbReference type="EMBL" id="PMS15254.1"/>
    </source>
</evidence>
<feature type="transmembrane region" description="Helical" evidence="1">
    <location>
        <begin position="53"/>
        <end position="75"/>
    </location>
</feature>
<dbReference type="OrthoDB" id="9009522at2"/>
<evidence type="ECO:0000256" key="1">
    <source>
        <dbReference type="SAM" id="Phobius"/>
    </source>
</evidence>
<reference evidence="2 3" key="1">
    <citation type="submission" date="2018-01" db="EMBL/GenBank/DDBJ databases">
        <title>Whole genome analyses suggest that Burkholderia sensu lato contains two further novel genera in the rhizoxinica-symbiotica group Mycetohabitans gen. nov., and Trinickia gen. nov.: implications for the evolution of diazotrophy and nodulation in the Burkholderiaceae.</title>
        <authorList>
            <person name="Estrada-de los Santos P."/>
            <person name="Palmer M."/>
            <person name="Chavez-Ramirez B."/>
            <person name="Beukes C."/>
            <person name="Steenkamp E.T."/>
            <person name="Hirsch A.M."/>
            <person name="Manyaka P."/>
            <person name="Maluk M."/>
            <person name="Lafos M."/>
            <person name="Crook M."/>
            <person name="Gross E."/>
            <person name="Simon M.F."/>
            <person name="Bueno dos Reis Junior F."/>
            <person name="Poole P.S."/>
            <person name="Venter S.N."/>
            <person name="James E.K."/>
        </authorList>
    </citation>
    <scope>NUCLEOTIDE SEQUENCE [LARGE SCALE GENOMIC DNA]</scope>
    <source>
        <strain evidence="2 3">GIMN1.004</strain>
    </source>
</reference>
<dbReference type="EMBL" id="PNYA01000033">
    <property type="protein sequence ID" value="PMS15254.1"/>
    <property type="molecule type" value="Genomic_DNA"/>
</dbReference>
<dbReference type="Proteomes" id="UP000235616">
    <property type="component" value="Unassembled WGS sequence"/>
</dbReference>
<feature type="transmembrane region" description="Helical" evidence="1">
    <location>
        <begin position="87"/>
        <end position="109"/>
    </location>
</feature>
<keyword evidence="1" id="KW-1133">Transmembrane helix</keyword>
<gene>
    <name evidence="2" type="ORF">C0Z18_27580</name>
</gene>
<comment type="caution">
    <text evidence="2">The sequence shown here is derived from an EMBL/GenBank/DDBJ whole genome shotgun (WGS) entry which is preliminary data.</text>
</comment>
<keyword evidence="3" id="KW-1185">Reference proteome</keyword>
<accession>A0A2N7VDR0</accession>
<sequence>MKLRASNLASLFAGIVSLVGLVLTIGALGAIKSTDELHRLMTYDYVSIVDGQAVGGMVSDFFTGVAMLLIGSVLFMKVDRVRRFGKVAAGTLLLFISLTLVYACVNPRIGVRPY</sequence>
<proteinExistence type="predicted"/>
<name>A0A2N7VDR0_9BURK</name>